<evidence type="ECO:0000256" key="1">
    <source>
        <dbReference type="SAM" id="MobiDB-lite"/>
    </source>
</evidence>
<keyword evidence="3" id="KW-1185">Reference proteome</keyword>
<sequence>MQNAIIPPSLDTLTPRQSAGGAAHTITSGPLCTPDSGGRPPAGSSRHGNGLTTEGWIAGSHAAIRAIFQVILRLPQYFYTIIIKCSEDC</sequence>
<dbReference type="EMBL" id="VSRR010112000">
    <property type="protein sequence ID" value="MPC97911.1"/>
    <property type="molecule type" value="Genomic_DNA"/>
</dbReference>
<proteinExistence type="predicted"/>
<name>A0A5B7JII8_PORTR</name>
<organism evidence="2 3">
    <name type="scientific">Portunus trituberculatus</name>
    <name type="common">Swimming crab</name>
    <name type="synonym">Neptunus trituberculatus</name>
    <dbReference type="NCBI Taxonomy" id="210409"/>
    <lineage>
        <taxon>Eukaryota</taxon>
        <taxon>Metazoa</taxon>
        <taxon>Ecdysozoa</taxon>
        <taxon>Arthropoda</taxon>
        <taxon>Crustacea</taxon>
        <taxon>Multicrustacea</taxon>
        <taxon>Malacostraca</taxon>
        <taxon>Eumalacostraca</taxon>
        <taxon>Eucarida</taxon>
        <taxon>Decapoda</taxon>
        <taxon>Pleocyemata</taxon>
        <taxon>Brachyura</taxon>
        <taxon>Eubrachyura</taxon>
        <taxon>Portunoidea</taxon>
        <taxon>Portunidae</taxon>
        <taxon>Portuninae</taxon>
        <taxon>Portunus</taxon>
    </lineage>
</organism>
<dbReference type="Proteomes" id="UP000324222">
    <property type="component" value="Unassembled WGS sequence"/>
</dbReference>
<feature type="region of interest" description="Disordered" evidence="1">
    <location>
        <begin position="1"/>
        <end position="51"/>
    </location>
</feature>
<reference evidence="2 3" key="1">
    <citation type="submission" date="2019-05" db="EMBL/GenBank/DDBJ databases">
        <title>Another draft genome of Portunus trituberculatus and its Hox gene families provides insights of decapod evolution.</title>
        <authorList>
            <person name="Jeong J.-H."/>
            <person name="Song I."/>
            <person name="Kim S."/>
            <person name="Choi T."/>
            <person name="Kim D."/>
            <person name="Ryu S."/>
            <person name="Kim W."/>
        </authorList>
    </citation>
    <scope>NUCLEOTIDE SEQUENCE [LARGE SCALE GENOMIC DNA]</scope>
    <source>
        <tissue evidence="2">Muscle</tissue>
    </source>
</reference>
<gene>
    <name evidence="2" type="ORF">E2C01_093254</name>
</gene>
<evidence type="ECO:0000313" key="2">
    <source>
        <dbReference type="EMBL" id="MPC97911.1"/>
    </source>
</evidence>
<protein>
    <submittedName>
        <fullName evidence="2">Uncharacterized protein</fullName>
    </submittedName>
</protein>
<accession>A0A5B7JII8</accession>
<comment type="caution">
    <text evidence="2">The sequence shown here is derived from an EMBL/GenBank/DDBJ whole genome shotgun (WGS) entry which is preliminary data.</text>
</comment>
<dbReference type="AlphaFoldDB" id="A0A5B7JII8"/>
<evidence type="ECO:0000313" key="3">
    <source>
        <dbReference type="Proteomes" id="UP000324222"/>
    </source>
</evidence>